<evidence type="ECO:0000313" key="4">
    <source>
        <dbReference type="EMBL" id="KAL3660408.1"/>
    </source>
</evidence>
<feature type="region of interest" description="Disordered" evidence="1">
    <location>
        <begin position="321"/>
        <end position="357"/>
    </location>
</feature>
<protein>
    <recommendedName>
        <fullName evidence="3">K-box domain-containing protein</fullName>
    </recommendedName>
</protein>
<gene>
    <name evidence="4" type="ORF">V7S43_014561</name>
</gene>
<keyword evidence="2" id="KW-0812">Transmembrane</keyword>
<accession>A0ABD3F0X4</accession>
<feature type="region of interest" description="Disordered" evidence="1">
    <location>
        <begin position="100"/>
        <end position="120"/>
    </location>
</feature>
<dbReference type="AlphaFoldDB" id="A0ABD3F0X4"/>
<reference evidence="4 5" key="1">
    <citation type="submission" date="2024-09" db="EMBL/GenBank/DDBJ databases">
        <title>Genome sequencing and assembly of Phytophthora oleae, isolate VK10A, causative agent of rot of olive drupes.</title>
        <authorList>
            <person name="Conti Taguali S."/>
            <person name="Riolo M."/>
            <person name="La Spada F."/>
            <person name="Cacciola S.O."/>
            <person name="Dionisio G."/>
        </authorList>
    </citation>
    <scope>NUCLEOTIDE SEQUENCE [LARGE SCALE GENOMIC DNA]</scope>
    <source>
        <strain evidence="4 5">VK10A</strain>
    </source>
</reference>
<dbReference type="Pfam" id="PF01486">
    <property type="entry name" value="K-box"/>
    <property type="match status" value="1"/>
</dbReference>
<feature type="region of interest" description="Disordered" evidence="1">
    <location>
        <begin position="408"/>
        <end position="455"/>
    </location>
</feature>
<feature type="transmembrane region" description="Helical" evidence="2">
    <location>
        <begin position="31"/>
        <end position="52"/>
    </location>
</feature>
<evidence type="ECO:0000313" key="5">
    <source>
        <dbReference type="Proteomes" id="UP001632037"/>
    </source>
</evidence>
<feature type="transmembrane region" description="Helical" evidence="2">
    <location>
        <begin position="287"/>
        <end position="307"/>
    </location>
</feature>
<evidence type="ECO:0000256" key="1">
    <source>
        <dbReference type="SAM" id="MobiDB-lite"/>
    </source>
</evidence>
<comment type="caution">
    <text evidence="4">The sequence shown here is derived from an EMBL/GenBank/DDBJ whole genome shotgun (WGS) entry which is preliminary data.</text>
</comment>
<feature type="compositionally biased region" description="Basic and acidic residues" evidence="1">
    <location>
        <begin position="328"/>
        <end position="339"/>
    </location>
</feature>
<sequence>MVGGFHSSTCATVSTKREELNNTMKRRPLRAAGGFGLYALCICLSTIALQSLTTPSPAPSSFLSSLNSVDSFLWRASEPPSVSTVDLRVRNLSVHRVRYVDEQEEEEDEGNQQEQGSDTKRSTLTSVLTEFFTAKKPRSLEVSSVVITWEDHPLAAHARVKDARLDEDEDEDSVDASGDSNLESYSYEVQIWVTGWGLDALWNPANKRVITRDPFLILTDLPLEQEMGLRVRMKAKQIKRFLLGFVLPMGFFSTETDGPWSETAILFPTRNDELEAIVTSLASNKPLLLLLALCIGSGCLVVAQLYLRRRMALRRQQKLLKMQSSHRSSSEKDDAKETDASDTASDNEDSSKSVQELEHEIRDLRQELADSEDEVRQLMLFSGYGIDTLAPHELEQLERELKHTLKRIHHLKKHPKTPERPEIKDPVDEQSRRERRRLKQRDALPMSPIYEHRSF</sequence>
<feature type="compositionally biased region" description="Basic and acidic residues" evidence="1">
    <location>
        <begin position="416"/>
        <end position="432"/>
    </location>
</feature>
<feature type="compositionally biased region" description="Acidic residues" evidence="1">
    <location>
        <begin position="102"/>
        <end position="111"/>
    </location>
</feature>
<feature type="domain" description="K-box" evidence="3">
    <location>
        <begin position="350"/>
        <end position="418"/>
    </location>
</feature>
<name>A0ABD3F0X4_9STRA</name>
<dbReference type="Proteomes" id="UP001632037">
    <property type="component" value="Unassembled WGS sequence"/>
</dbReference>
<keyword evidence="2" id="KW-0472">Membrane</keyword>
<feature type="region of interest" description="Disordered" evidence="1">
    <location>
        <begin position="160"/>
        <end position="179"/>
    </location>
</feature>
<proteinExistence type="predicted"/>
<evidence type="ECO:0000256" key="2">
    <source>
        <dbReference type="SAM" id="Phobius"/>
    </source>
</evidence>
<evidence type="ECO:0000259" key="3">
    <source>
        <dbReference type="Pfam" id="PF01486"/>
    </source>
</evidence>
<dbReference type="InterPro" id="IPR002487">
    <property type="entry name" value="TF_Kbox"/>
</dbReference>
<organism evidence="4 5">
    <name type="scientific">Phytophthora oleae</name>
    <dbReference type="NCBI Taxonomy" id="2107226"/>
    <lineage>
        <taxon>Eukaryota</taxon>
        <taxon>Sar</taxon>
        <taxon>Stramenopiles</taxon>
        <taxon>Oomycota</taxon>
        <taxon>Peronosporomycetes</taxon>
        <taxon>Peronosporales</taxon>
        <taxon>Peronosporaceae</taxon>
        <taxon>Phytophthora</taxon>
    </lineage>
</organism>
<dbReference type="EMBL" id="JBIMZQ010000041">
    <property type="protein sequence ID" value="KAL3660408.1"/>
    <property type="molecule type" value="Genomic_DNA"/>
</dbReference>
<keyword evidence="2" id="KW-1133">Transmembrane helix</keyword>
<keyword evidence="5" id="KW-1185">Reference proteome</keyword>
<feature type="compositionally biased region" description="Acidic residues" evidence="1">
    <location>
        <begin position="165"/>
        <end position="174"/>
    </location>
</feature>